<keyword evidence="2" id="KW-1185">Reference proteome</keyword>
<dbReference type="Proteomes" id="UP001241377">
    <property type="component" value="Unassembled WGS sequence"/>
</dbReference>
<proteinExistence type="predicted"/>
<organism evidence="1 2">
    <name type="scientific">Naganishia cerealis</name>
    <dbReference type="NCBI Taxonomy" id="610337"/>
    <lineage>
        <taxon>Eukaryota</taxon>
        <taxon>Fungi</taxon>
        <taxon>Dikarya</taxon>
        <taxon>Basidiomycota</taxon>
        <taxon>Agaricomycotina</taxon>
        <taxon>Tremellomycetes</taxon>
        <taxon>Filobasidiales</taxon>
        <taxon>Filobasidiaceae</taxon>
        <taxon>Naganishia</taxon>
    </lineage>
</organism>
<comment type="caution">
    <text evidence="1">The sequence shown here is derived from an EMBL/GenBank/DDBJ whole genome shotgun (WGS) entry which is preliminary data.</text>
</comment>
<dbReference type="EMBL" id="JASBWR010000129">
    <property type="protein sequence ID" value="KAJ9092939.1"/>
    <property type="molecule type" value="Genomic_DNA"/>
</dbReference>
<name>A0ACC2V1Q0_9TREE</name>
<accession>A0ACC2V1Q0</accession>
<sequence>MAAPAPAPPESLEYHAPEAPSSSSSMPESSAFEPYGAFPTTSSLSLLASSESHTIKAGAPSSAVISITSTATPVIPQALAPLLAAPTAKAPAVSFVLDTQPKPSVVTLQIVDGKLVTAGAAAASYSIALPGPSTAATGFSPSAGDLQSVSGAGSSVSDAALQAPNLYFANPLMNLASEIVNVSSQDTSGCSKQCLPFQLKVVKCNADFPFLSANLSKTLSANEQKTNTSLTSCLCEPFIQRNSCKRCFTANSTLAAMPQISYFSGMESRCPAPGKNETAGDMAASKLASAPLVAPTNIGLKLAEANSTALEGVDRDLLASICNGTGLAKSDPKTYEACKKGQNVAAILNTTDAMLRQKLPSWKGSSASNSSTFSTGKDDSEESVEVYCSKVLRNDHFWFETCIRHNGASKLLQGVESRLMVALAVLSTGVWLLV</sequence>
<protein>
    <submittedName>
        <fullName evidence="1">Uncharacterized protein</fullName>
    </submittedName>
</protein>
<evidence type="ECO:0000313" key="1">
    <source>
        <dbReference type="EMBL" id="KAJ9092939.1"/>
    </source>
</evidence>
<reference evidence="1" key="1">
    <citation type="submission" date="2023-04" db="EMBL/GenBank/DDBJ databases">
        <title>Draft Genome sequencing of Naganishia species isolated from polar environments using Oxford Nanopore Technology.</title>
        <authorList>
            <person name="Leo P."/>
            <person name="Venkateswaran K."/>
        </authorList>
    </citation>
    <scope>NUCLEOTIDE SEQUENCE</scope>
    <source>
        <strain evidence="1">MNA-CCFEE 5261</strain>
    </source>
</reference>
<evidence type="ECO:0000313" key="2">
    <source>
        <dbReference type="Proteomes" id="UP001241377"/>
    </source>
</evidence>
<gene>
    <name evidence="1" type="ORF">QFC19_008537</name>
</gene>